<sequence>MDFGQLDQLLFAPPVNEIPVRSLKYSAHPSIHTLIYNLPTLARYTLLPPTDSLTSTLSFLGSAIPSKITTSTNFRNHRDTESLHALHLPSPDSSTSAETIAIHSHYEILHIPYPRSDSGEMAESTVGGQPARTDPTKRSSSKLPSAVNRIVLGYMPSRPGSPSQPTFSTEIRQWYKSDEHCKAELQRILQSRIERTPKDNKTKEDSVDSVVKLHIFALLVGQYGLDHPNTGAGYPGLSEWADGVRLALESALEQNSGSDISESRPEFWIIPAWIFGWDVVFKRVFADLITQTVEKDREISGGRVDASTKYACDPLEGRTARRAMYERLWAVGIPTAVTIMFEEKCQSYFHLPDGVHSALTTFGLHDVRTLKPKISSVTRLVEDAYSGDLMDWYRDDSHCRQNLQDELKLFCTGARPTQQYDSDAKLGLNSFIKKFNIYALLVSEYNLLDNSLASEYPSLKEWAEHSKERIQEEIKQDRAYDTSRNGFRYWLVPAFVFGFDVEFETACDKIIATTISASLSSRGVYSDNESEAKHERQRLRLMDSNPHRDQKVFDCTWECVSHGVPKCVIAALERKCKQYFNQAKLNSLMSEVYPRLTISEAFQAGRILDGQDLDLEHDTTSSSVPRLNISSPPPTSTAVGTKGSAEDSKS</sequence>
<protein>
    <submittedName>
        <fullName evidence="2">Uncharacterized protein</fullName>
    </submittedName>
</protein>
<feature type="region of interest" description="Disordered" evidence="1">
    <location>
        <begin position="117"/>
        <end position="143"/>
    </location>
</feature>
<feature type="compositionally biased region" description="Polar residues" evidence="1">
    <location>
        <begin position="620"/>
        <end position="630"/>
    </location>
</feature>
<proteinExistence type="predicted"/>
<evidence type="ECO:0000313" key="2">
    <source>
        <dbReference type="EMBL" id="RPA75275.1"/>
    </source>
</evidence>
<reference evidence="2 3" key="1">
    <citation type="journal article" date="2018" name="Nat. Ecol. Evol.">
        <title>Pezizomycetes genomes reveal the molecular basis of ectomycorrhizal truffle lifestyle.</title>
        <authorList>
            <person name="Murat C."/>
            <person name="Payen T."/>
            <person name="Noel B."/>
            <person name="Kuo A."/>
            <person name="Morin E."/>
            <person name="Chen J."/>
            <person name="Kohler A."/>
            <person name="Krizsan K."/>
            <person name="Balestrini R."/>
            <person name="Da Silva C."/>
            <person name="Montanini B."/>
            <person name="Hainaut M."/>
            <person name="Levati E."/>
            <person name="Barry K.W."/>
            <person name="Belfiori B."/>
            <person name="Cichocki N."/>
            <person name="Clum A."/>
            <person name="Dockter R.B."/>
            <person name="Fauchery L."/>
            <person name="Guy J."/>
            <person name="Iotti M."/>
            <person name="Le Tacon F."/>
            <person name="Lindquist E.A."/>
            <person name="Lipzen A."/>
            <person name="Malagnac F."/>
            <person name="Mello A."/>
            <person name="Molinier V."/>
            <person name="Miyauchi S."/>
            <person name="Poulain J."/>
            <person name="Riccioni C."/>
            <person name="Rubini A."/>
            <person name="Sitrit Y."/>
            <person name="Splivallo R."/>
            <person name="Traeger S."/>
            <person name="Wang M."/>
            <person name="Zifcakova L."/>
            <person name="Wipf D."/>
            <person name="Zambonelli A."/>
            <person name="Paolocci F."/>
            <person name="Nowrousian M."/>
            <person name="Ottonello S."/>
            <person name="Baldrian P."/>
            <person name="Spatafora J.W."/>
            <person name="Henrissat B."/>
            <person name="Nagy L.G."/>
            <person name="Aury J.M."/>
            <person name="Wincker P."/>
            <person name="Grigoriev I.V."/>
            <person name="Bonfante P."/>
            <person name="Martin F.M."/>
        </authorList>
    </citation>
    <scope>NUCLEOTIDE SEQUENCE [LARGE SCALE GENOMIC DNA]</scope>
    <source>
        <strain evidence="2 3">RN42</strain>
    </source>
</reference>
<gene>
    <name evidence="2" type="ORF">BJ508DRAFT_365756</name>
</gene>
<feature type="region of interest" description="Disordered" evidence="1">
    <location>
        <begin position="616"/>
        <end position="650"/>
    </location>
</feature>
<evidence type="ECO:0000256" key="1">
    <source>
        <dbReference type="SAM" id="MobiDB-lite"/>
    </source>
</evidence>
<dbReference type="EMBL" id="ML119767">
    <property type="protein sequence ID" value="RPA75275.1"/>
    <property type="molecule type" value="Genomic_DNA"/>
</dbReference>
<name>A0A3N4HN81_ASCIM</name>
<evidence type="ECO:0000313" key="3">
    <source>
        <dbReference type="Proteomes" id="UP000275078"/>
    </source>
</evidence>
<organism evidence="2 3">
    <name type="scientific">Ascobolus immersus RN42</name>
    <dbReference type="NCBI Taxonomy" id="1160509"/>
    <lineage>
        <taxon>Eukaryota</taxon>
        <taxon>Fungi</taxon>
        <taxon>Dikarya</taxon>
        <taxon>Ascomycota</taxon>
        <taxon>Pezizomycotina</taxon>
        <taxon>Pezizomycetes</taxon>
        <taxon>Pezizales</taxon>
        <taxon>Ascobolaceae</taxon>
        <taxon>Ascobolus</taxon>
    </lineage>
</organism>
<dbReference type="Proteomes" id="UP000275078">
    <property type="component" value="Unassembled WGS sequence"/>
</dbReference>
<accession>A0A3N4HN81</accession>
<keyword evidence="3" id="KW-1185">Reference proteome</keyword>
<dbReference type="AlphaFoldDB" id="A0A3N4HN81"/>